<dbReference type="FunFam" id="2.30.29.30:FF:000074">
    <property type="entry name" value="Oxysterol-binding protein"/>
    <property type="match status" value="1"/>
</dbReference>
<dbReference type="PANTHER" id="PTHR22902">
    <property type="entry name" value="SESQUIPEDALIAN"/>
    <property type="match status" value="1"/>
</dbReference>
<dbReference type="Gene3D" id="2.30.29.30">
    <property type="entry name" value="Pleckstrin-homology domain (PH domain)/Phosphotyrosine-binding domain (PTB)"/>
    <property type="match status" value="1"/>
</dbReference>
<dbReference type="PANTHER" id="PTHR22902:SF27">
    <property type="entry name" value="PLECKSTRIN HOMOLOGY DOMAIN-CONTAINING FAMILY A MEMBER 3"/>
    <property type="match status" value="1"/>
</dbReference>
<feature type="compositionally biased region" description="Low complexity" evidence="3">
    <location>
        <begin position="54"/>
        <end position="66"/>
    </location>
</feature>
<comment type="function">
    <text evidence="2">Plays a role in endocytic trafficking. Required for receptor recycling from endosomes, both to the trans-Golgi network and the plasma membrane.</text>
</comment>
<dbReference type="PROSITE" id="PS50003">
    <property type="entry name" value="PH_DOMAIN"/>
    <property type="match status" value="1"/>
</dbReference>
<gene>
    <name evidence="5" type="ORF">E1301_Tti014949</name>
</gene>
<comment type="caution">
    <text evidence="5">The sequence shown here is derived from an EMBL/GenBank/DDBJ whole genome shotgun (WGS) entry which is preliminary data.</text>
</comment>
<evidence type="ECO:0000256" key="1">
    <source>
        <dbReference type="ARBA" id="ARBA00022553"/>
    </source>
</evidence>
<reference evidence="5 6" key="1">
    <citation type="journal article" date="2019" name="Mol. Ecol. Resour.">
        <title>Chromosome-level genome assembly of Triplophysa tibetana, a fish adapted to the harsh high-altitude environment of the Tibetan Plateau.</title>
        <authorList>
            <person name="Yang X."/>
            <person name="Liu H."/>
            <person name="Ma Z."/>
            <person name="Zou Y."/>
            <person name="Zou M."/>
            <person name="Mao Y."/>
            <person name="Li X."/>
            <person name="Wang H."/>
            <person name="Chen T."/>
            <person name="Wang W."/>
            <person name="Yang R."/>
        </authorList>
    </citation>
    <scope>NUCLEOTIDE SEQUENCE [LARGE SCALE GENOMIC DNA]</scope>
    <source>
        <strain evidence="5">TTIB1903HZAU</strain>
        <tissue evidence="5">Muscle</tissue>
    </source>
</reference>
<dbReference type="SUPFAM" id="SSF50729">
    <property type="entry name" value="PH domain-like"/>
    <property type="match status" value="1"/>
</dbReference>
<comment type="subcellular location">
    <subcellularLocation>
        <location evidence="2">Early endosome</location>
    </subcellularLocation>
    <subcellularLocation>
        <location evidence="2">Recycling endosome</location>
    </subcellularLocation>
    <subcellularLocation>
        <location evidence="2">Golgi apparatus</location>
        <location evidence="2">trans-Golgi network</location>
    </subcellularLocation>
    <subcellularLocation>
        <location evidence="2">Cytoplasmic vesicle</location>
        <location evidence="2">Clathrin-coated vesicle</location>
    </subcellularLocation>
</comment>
<dbReference type="GO" id="GO:0030136">
    <property type="term" value="C:clathrin-coated vesicle"/>
    <property type="evidence" value="ECO:0007669"/>
    <property type="project" value="UniProtKB-SubCell"/>
</dbReference>
<name>A0A5A9P5A9_9TELE</name>
<dbReference type="GO" id="GO:0001881">
    <property type="term" value="P:receptor recycling"/>
    <property type="evidence" value="ECO:0007669"/>
    <property type="project" value="UniProtKB-UniRule"/>
</dbReference>
<dbReference type="Proteomes" id="UP000324632">
    <property type="component" value="Chromosome 9"/>
</dbReference>
<protein>
    <recommendedName>
        <fullName evidence="2">Sesquipedalian</fullName>
        <shortName evidence="2">Ses</shortName>
    </recommendedName>
    <alternativeName>
        <fullName evidence="2">PH domain-containing endocytic trafficking adaptor</fullName>
    </alternativeName>
</protein>
<dbReference type="CDD" id="cd13284">
    <property type="entry name" value="PH_OSBP_ORP4"/>
    <property type="match status" value="1"/>
</dbReference>
<dbReference type="GO" id="GO:0055037">
    <property type="term" value="C:recycling endosome"/>
    <property type="evidence" value="ECO:0007669"/>
    <property type="project" value="UniProtKB-SubCell"/>
</dbReference>
<keyword evidence="6" id="KW-1185">Reference proteome</keyword>
<dbReference type="AlphaFoldDB" id="A0A5A9P5A9"/>
<evidence type="ECO:0000259" key="4">
    <source>
        <dbReference type="PROSITE" id="PS50003"/>
    </source>
</evidence>
<organism evidence="5 6">
    <name type="scientific">Triplophysa tibetana</name>
    <dbReference type="NCBI Taxonomy" id="1572043"/>
    <lineage>
        <taxon>Eukaryota</taxon>
        <taxon>Metazoa</taxon>
        <taxon>Chordata</taxon>
        <taxon>Craniata</taxon>
        <taxon>Vertebrata</taxon>
        <taxon>Euteleostomi</taxon>
        <taxon>Actinopterygii</taxon>
        <taxon>Neopterygii</taxon>
        <taxon>Teleostei</taxon>
        <taxon>Ostariophysi</taxon>
        <taxon>Cypriniformes</taxon>
        <taxon>Nemacheilidae</taxon>
        <taxon>Triplophysa</taxon>
    </lineage>
</organism>
<evidence type="ECO:0000256" key="2">
    <source>
        <dbReference type="RuleBase" id="RU369082"/>
    </source>
</evidence>
<evidence type="ECO:0000313" key="6">
    <source>
        <dbReference type="Proteomes" id="UP000324632"/>
    </source>
</evidence>
<dbReference type="Pfam" id="PF00169">
    <property type="entry name" value="PH"/>
    <property type="match status" value="1"/>
</dbReference>
<dbReference type="GO" id="GO:0007032">
    <property type="term" value="P:endosome organization"/>
    <property type="evidence" value="ECO:0007669"/>
    <property type="project" value="UniProtKB-UniRule"/>
</dbReference>
<feature type="region of interest" description="Disordered" evidence="3">
    <location>
        <begin position="32"/>
        <end position="66"/>
    </location>
</feature>
<sequence length="257" mass="28632">MGRVAASCSGPGRIVSFLTAVPCLSCKQQQRRRRHQSAAAERGSRRRMSEQGKSAASTPSSGTPVPGSDTYKGWLFKWTNYIKGYQRRWFVLSNGLLSYYRTQAEMAHTCRGTINLATAHIDTEDACNIVLSSGGRTYHLKASTEVERQRWVTALELAKAKAIRMMNDQSDNDHHAAPPAHCYQSGKFVPVKTAVYRRLLYPPSPAPPPHRIKLCMRRGMPICCCAVRVSACALKVRQESEDVKSRPLRAILVLAQE</sequence>
<dbReference type="GO" id="GO:0005829">
    <property type="term" value="C:cytosol"/>
    <property type="evidence" value="ECO:0007669"/>
    <property type="project" value="GOC"/>
</dbReference>
<keyword evidence="2" id="KW-0967">Endosome</keyword>
<accession>A0A5A9P5A9</accession>
<evidence type="ECO:0000256" key="3">
    <source>
        <dbReference type="SAM" id="MobiDB-lite"/>
    </source>
</evidence>
<dbReference type="EMBL" id="SOYY01000009">
    <property type="protein sequence ID" value="KAA0716952.1"/>
    <property type="molecule type" value="Genomic_DNA"/>
</dbReference>
<dbReference type="SMART" id="SM00233">
    <property type="entry name" value="PH"/>
    <property type="match status" value="1"/>
</dbReference>
<keyword evidence="1 2" id="KW-0597">Phosphoprotein</keyword>
<dbReference type="InterPro" id="IPR011993">
    <property type="entry name" value="PH-like_dom_sf"/>
</dbReference>
<dbReference type="GO" id="GO:0042147">
    <property type="term" value="P:retrograde transport, endosome to Golgi"/>
    <property type="evidence" value="ECO:0007669"/>
    <property type="project" value="UniProtKB-UniRule"/>
</dbReference>
<proteinExistence type="inferred from homology"/>
<evidence type="ECO:0000313" key="5">
    <source>
        <dbReference type="EMBL" id="KAA0716952.1"/>
    </source>
</evidence>
<feature type="domain" description="PH" evidence="4">
    <location>
        <begin position="68"/>
        <end position="160"/>
    </location>
</feature>
<dbReference type="GO" id="GO:0005769">
    <property type="term" value="C:early endosome"/>
    <property type="evidence" value="ECO:0007669"/>
    <property type="project" value="UniProtKB-SubCell"/>
</dbReference>
<keyword evidence="2" id="KW-0333">Golgi apparatus</keyword>
<comment type="similarity">
    <text evidence="2">Belongs to the sesquipedalian family.</text>
</comment>
<keyword evidence="2" id="KW-0968">Cytoplasmic vesicle</keyword>
<dbReference type="InterPro" id="IPR001849">
    <property type="entry name" value="PH_domain"/>
</dbReference>
<dbReference type="InterPro" id="IPR045188">
    <property type="entry name" value="Boi1/Boi2-like"/>
</dbReference>
<dbReference type="GO" id="GO:0005802">
    <property type="term" value="C:trans-Golgi network"/>
    <property type="evidence" value="ECO:0007669"/>
    <property type="project" value="UniProtKB-UniRule"/>
</dbReference>